<evidence type="ECO:0008006" key="4">
    <source>
        <dbReference type="Google" id="ProtNLM"/>
    </source>
</evidence>
<dbReference type="PANTHER" id="PTHR35024:SF4">
    <property type="entry name" value="POLYMER-FORMING CYTOSKELETAL PROTEIN"/>
    <property type="match status" value="1"/>
</dbReference>
<accession>D5V293</accession>
<dbReference type="EMBL" id="CP001999">
    <property type="protein sequence ID" value="ADG92326.1"/>
    <property type="molecule type" value="Genomic_DNA"/>
</dbReference>
<evidence type="ECO:0000256" key="1">
    <source>
        <dbReference type="ARBA" id="ARBA00044755"/>
    </source>
</evidence>
<keyword evidence="3" id="KW-1185">Reference proteome</keyword>
<evidence type="ECO:0000313" key="3">
    <source>
        <dbReference type="Proteomes" id="UP000000939"/>
    </source>
</evidence>
<dbReference type="RefSeq" id="WP_013134471.1">
    <property type="nucleotide sequence ID" value="NC_014166.1"/>
</dbReference>
<dbReference type="OrthoDB" id="5327254at2"/>
<evidence type="ECO:0000313" key="2">
    <source>
        <dbReference type="EMBL" id="ADG92326.1"/>
    </source>
</evidence>
<comment type="similarity">
    <text evidence="1">Belongs to the bactofilin family.</text>
</comment>
<proteinExistence type="inferred from homology"/>
<dbReference type="Pfam" id="PF04519">
    <property type="entry name" value="Bactofilin"/>
    <property type="match status" value="1"/>
</dbReference>
<dbReference type="eggNOG" id="COG1664">
    <property type="taxonomic scope" value="Bacteria"/>
</dbReference>
<dbReference type="Proteomes" id="UP000000939">
    <property type="component" value="Chromosome"/>
</dbReference>
<dbReference type="KEGG" id="ant:Arnit_0661"/>
<sequence length="152" mass="16405">MGVFGKSDKRTTEAGATIIAKGTCIIGGISTQGTVHIDGKFEGVILEADAISIGKTGEVIGDIKANHVVVSGFFDGKIDCNVMQVLAAGKVIGDFTYNDLIIEEDAKFEGRVIRKNSELKSRYNEIENRIGGFVSTKEEDLSYEKPSTEKIK</sequence>
<dbReference type="AlphaFoldDB" id="D5V293"/>
<dbReference type="InterPro" id="IPR007607">
    <property type="entry name" value="BacA/B"/>
</dbReference>
<reference evidence="2 3" key="1">
    <citation type="journal article" date="2010" name="Stand. Genomic Sci.">
        <title>Complete genome sequence of Arcobacter nitrofigilis type strain (CI).</title>
        <authorList>
            <person name="Pati A."/>
            <person name="Gronow S."/>
            <person name="Lapidus A."/>
            <person name="Copeland A."/>
            <person name="Glavina Del Rio T."/>
            <person name="Nolan M."/>
            <person name="Lucas S."/>
            <person name="Tice H."/>
            <person name="Cheng J.F."/>
            <person name="Han C."/>
            <person name="Chertkov O."/>
            <person name="Bruce D."/>
            <person name="Tapia R."/>
            <person name="Goodwin L."/>
            <person name="Pitluck S."/>
            <person name="Liolios K."/>
            <person name="Ivanova N."/>
            <person name="Mavromatis K."/>
            <person name="Chen A."/>
            <person name="Palaniappan K."/>
            <person name="Land M."/>
            <person name="Hauser L."/>
            <person name="Chang Y.J."/>
            <person name="Jeffries C.D."/>
            <person name="Detter J.C."/>
            <person name="Rohde M."/>
            <person name="Goker M."/>
            <person name="Bristow J."/>
            <person name="Eisen J.A."/>
            <person name="Markowitz V."/>
            <person name="Hugenholtz P."/>
            <person name="Klenk H.P."/>
            <person name="Kyrpides N.C."/>
        </authorList>
    </citation>
    <scope>NUCLEOTIDE SEQUENCE [LARGE SCALE GENOMIC DNA]</scope>
    <source>
        <strain evidence="3">ATCC 33309 / DSM 7299 / CCUG 15893 / LMG 7604 / NCTC 12251 / CI</strain>
    </source>
</reference>
<dbReference type="HOGENOM" id="CLU_072799_3_0_7"/>
<name>D5V293_ARCNC</name>
<protein>
    <recommendedName>
        <fullName evidence="4">Polymer-forming cytoskeletal family protein</fullName>
    </recommendedName>
</protein>
<gene>
    <name evidence="2" type="ordered locus">Arnit_0661</name>
</gene>
<dbReference type="STRING" id="572480.Arnit_0661"/>
<dbReference type="PANTHER" id="PTHR35024">
    <property type="entry name" value="HYPOTHETICAL CYTOSOLIC PROTEIN"/>
    <property type="match status" value="1"/>
</dbReference>
<organism evidence="2 3">
    <name type="scientific">Arcobacter nitrofigilis (strain ATCC 33309 / DSM 7299 / CCUG 15893 / LMG 7604 / NCTC 12251 / CI)</name>
    <name type="common">Campylobacter nitrofigilis</name>
    <dbReference type="NCBI Taxonomy" id="572480"/>
    <lineage>
        <taxon>Bacteria</taxon>
        <taxon>Pseudomonadati</taxon>
        <taxon>Campylobacterota</taxon>
        <taxon>Epsilonproteobacteria</taxon>
        <taxon>Campylobacterales</taxon>
        <taxon>Arcobacteraceae</taxon>
        <taxon>Arcobacter</taxon>
    </lineage>
</organism>